<name>A0A562TI11_9HYPH</name>
<evidence type="ECO:0000313" key="3">
    <source>
        <dbReference type="EMBL" id="TWI93003.1"/>
    </source>
</evidence>
<dbReference type="Pfam" id="PF02625">
    <property type="entry name" value="XdhC_CoxI"/>
    <property type="match status" value="1"/>
</dbReference>
<proteinExistence type="predicted"/>
<accession>A0A562TI11</accession>
<dbReference type="PANTHER" id="PTHR30388">
    <property type="entry name" value="ALDEHYDE OXIDOREDUCTASE MOLYBDENUM COFACTOR ASSEMBLY PROTEIN"/>
    <property type="match status" value="1"/>
</dbReference>
<dbReference type="Gene3D" id="3.40.50.720">
    <property type="entry name" value="NAD(P)-binding Rossmann-like Domain"/>
    <property type="match status" value="1"/>
</dbReference>
<dbReference type="InterPro" id="IPR003777">
    <property type="entry name" value="XdhC_CoxI"/>
</dbReference>
<dbReference type="InterPro" id="IPR027051">
    <property type="entry name" value="XdhC_Rossmann_dom"/>
</dbReference>
<gene>
    <name evidence="3" type="ORF">JM93_00556</name>
</gene>
<keyword evidence="4" id="KW-1185">Reference proteome</keyword>
<evidence type="ECO:0000259" key="1">
    <source>
        <dbReference type="Pfam" id="PF02625"/>
    </source>
</evidence>
<dbReference type="RefSeq" id="WP_145340514.1">
    <property type="nucleotide sequence ID" value="NZ_SMLY01000087.1"/>
</dbReference>
<dbReference type="Pfam" id="PF13478">
    <property type="entry name" value="XdhC_C"/>
    <property type="match status" value="1"/>
</dbReference>
<dbReference type="NCBIfam" id="TIGR02964">
    <property type="entry name" value="xanthine_xdhC"/>
    <property type="match status" value="1"/>
</dbReference>
<feature type="domain" description="XdhC Rossmann" evidence="2">
    <location>
        <begin position="164"/>
        <end position="306"/>
    </location>
</feature>
<organism evidence="3 4">
    <name type="scientific">Roseibium hamelinense</name>
    <dbReference type="NCBI Taxonomy" id="150831"/>
    <lineage>
        <taxon>Bacteria</taxon>
        <taxon>Pseudomonadati</taxon>
        <taxon>Pseudomonadota</taxon>
        <taxon>Alphaproteobacteria</taxon>
        <taxon>Hyphomicrobiales</taxon>
        <taxon>Stappiaceae</taxon>
        <taxon>Roseibium</taxon>
    </lineage>
</organism>
<protein>
    <submittedName>
        <fullName evidence="3">Xanthine dehydrogenase accessory factor</fullName>
    </submittedName>
</protein>
<dbReference type="Proteomes" id="UP000320593">
    <property type="component" value="Unassembled WGS sequence"/>
</dbReference>
<dbReference type="EMBL" id="VLLF01000001">
    <property type="protein sequence ID" value="TWI93003.1"/>
    <property type="molecule type" value="Genomic_DNA"/>
</dbReference>
<dbReference type="OrthoDB" id="61481at2"/>
<reference evidence="3 4" key="1">
    <citation type="submission" date="2019-07" db="EMBL/GenBank/DDBJ databases">
        <title>Genomic Encyclopedia of Archaeal and Bacterial Type Strains, Phase II (KMG-II): from individual species to whole genera.</title>
        <authorList>
            <person name="Goeker M."/>
        </authorList>
    </citation>
    <scope>NUCLEOTIDE SEQUENCE [LARGE SCALE GENOMIC DNA]</scope>
    <source>
        <strain evidence="3 4">ATCC BAA-252</strain>
    </source>
</reference>
<dbReference type="AlphaFoldDB" id="A0A562TI11"/>
<feature type="domain" description="XdhC- CoxI" evidence="1">
    <location>
        <begin position="11"/>
        <end position="72"/>
    </location>
</feature>
<evidence type="ECO:0000259" key="2">
    <source>
        <dbReference type="Pfam" id="PF13478"/>
    </source>
</evidence>
<dbReference type="InterPro" id="IPR052698">
    <property type="entry name" value="MoCofactor_Util/Proc"/>
</dbReference>
<evidence type="ECO:0000313" key="4">
    <source>
        <dbReference type="Proteomes" id="UP000320593"/>
    </source>
</evidence>
<comment type="caution">
    <text evidence="3">The sequence shown here is derived from an EMBL/GenBank/DDBJ whole genome shotgun (WGS) entry which is preliminary data.</text>
</comment>
<dbReference type="InterPro" id="IPR014308">
    <property type="entry name" value="Xanthine_DH_XdhC"/>
</dbReference>
<sequence length="331" mass="34942">MRVWGHIANTLETGSACALVTVAAVKGSTPREPGARMIVRANGGFFGTIGGGTLEFEAIRLARSAIKEGYSGLRIRTLSLGPDLGQCCGGRADIALEVIPVSELEIARDLAEAEASGGPVVTFGTVADGQPVVRKRWNETPGEPFDLRNDGALVECFGDVKRPLFLFGAGHVGKAAVLALAPLPFKVTWIDPRPDIFPAAVPANVTKILCGDPALELERAPSGAFILVMTHSHALDEQIVAAALKAQRFDYCGVIGSQTKRARFRKRLQARGLSEGVIANMVCPVGHPDIKSKHPAAIAAGIAADLLHRNEAAHQQNRAVEGVAQFLALGQ</sequence>
<dbReference type="PANTHER" id="PTHR30388:SF6">
    <property type="entry name" value="XANTHINE DEHYDROGENASE SUBUNIT A-RELATED"/>
    <property type="match status" value="1"/>
</dbReference>